<reference evidence="1" key="1">
    <citation type="submission" date="2019-03" db="EMBL/GenBank/DDBJ databases">
        <title>Single cell metagenomics reveals metabolic interactions within the superorganism composed of flagellate Streblomastix strix and complex community of Bacteroidetes bacteria on its surface.</title>
        <authorList>
            <person name="Treitli S.C."/>
            <person name="Kolisko M."/>
            <person name="Husnik F."/>
            <person name="Keeling P."/>
            <person name="Hampl V."/>
        </authorList>
    </citation>
    <scope>NUCLEOTIDE SEQUENCE</scope>
    <source>
        <strain evidence="1">STM</strain>
    </source>
</reference>
<proteinExistence type="predicted"/>
<evidence type="ECO:0000313" key="1">
    <source>
        <dbReference type="EMBL" id="KAA6326606.1"/>
    </source>
</evidence>
<accession>A0A5J4QY40</accession>
<comment type="caution">
    <text evidence="1">The sequence shown here is derived from an EMBL/GenBank/DDBJ whole genome shotgun (WGS) entry which is preliminary data.</text>
</comment>
<sequence length="312" mass="35414">MKQILVTLPIIVSLFFLNACDHSDKDLNNENQEGQIIRFQMEASGFEVSTENANTRLDVEGCEFEDGDEIGLFAVKRKKTDSATDDDLKSTEDENFIHNARLTYSSFRGEWFFDAPFSYLADAGIVYDFYAYYPYQENLDPTAMNVNGVLDNQEGRSTLGKSDLMTAYERGHVYEEGVVRLKFDHYFSLIKFDVLPPEGNSSPFADVAFNTPAYSIKEFKLIPVALGKENLAYTKEGKNILIGMHQLDNKATYQVLVIPQIITGDTPLFYYGLSDNKEDNGLFSISSKNLITNDNGGFRKGKRYKFSYNYKP</sequence>
<gene>
    <name evidence="1" type="ORF">EZS27_024311</name>
</gene>
<dbReference type="AlphaFoldDB" id="A0A5J4QY40"/>
<dbReference type="Gene3D" id="2.60.40.2620">
    <property type="entry name" value="Fimbrillin-like"/>
    <property type="match status" value="1"/>
</dbReference>
<dbReference type="InterPro" id="IPR025049">
    <property type="entry name" value="Mfa-like_1"/>
</dbReference>
<dbReference type="Pfam" id="PF13149">
    <property type="entry name" value="Mfa_like_1"/>
    <property type="match status" value="1"/>
</dbReference>
<dbReference type="CDD" id="cd13120">
    <property type="entry name" value="BF2867_like_N"/>
    <property type="match status" value="1"/>
</dbReference>
<dbReference type="InterPro" id="IPR042278">
    <property type="entry name" value="Mfa-like_1_N"/>
</dbReference>
<protein>
    <recommendedName>
        <fullName evidence="2">Fimbrillin family protein</fullName>
    </recommendedName>
</protein>
<dbReference type="EMBL" id="SNRY01002137">
    <property type="protein sequence ID" value="KAA6326606.1"/>
    <property type="molecule type" value="Genomic_DNA"/>
</dbReference>
<organism evidence="1">
    <name type="scientific">termite gut metagenome</name>
    <dbReference type="NCBI Taxonomy" id="433724"/>
    <lineage>
        <taxon>unclassified sequences</taxon>
        <taxon>metagenomes</taxon>
        <taxon>organismal metagenomes</taxon>
    </lineage>
</organism>
<name>A0A5J4QY40_9ZZZZ</name>
<evidence type="ECO:0008006" key="2">
    <source>
        <dbReference type="Google" id="ProtNLM"/>
    </source>
</evidence>